<reference evidence="1" key="1">
    <citation type="submission" date="2023-02" db="EMBL/GenBank/DDBJ databases">
        <title>Description of Roseinatronobacter alkalisoli sp. nov., an alkaliphilic bacerium isolated from soda soil.</title>
        <authorList>
            <person name="Wei W."/>
        </authorList>
    </citation>
    <scope>NUCLEOTIDE SEQUENCE</scope>
    <source>
        <strain evidence="1">HJB301</strain>
    </source>
</reference>
<gene>
    <name evidence="1" type="ORF">PUT78_05290</name>
</gene>
<proteinExistence type="predicted"/>
<dbReference type="RefSeq" id="WP_274351129.1">
    <property type="nucleotide sequence ID" value="NZ_JAQZSM010000003.1"/>
</dbReference>
<evidence type="ECO:0000313" key="2">
    <source>
        <dbReference type="Proteomes" id="UP001431784"/>
    </source>
</evidence>
<keyword evidence="2" id="KW-1185">Reference proteome</keyword>
<evidence type="ECO:0008006" key="3">
    <source>
        <dbReference type="Google" id="ProtNLM"/>
    </source>
</evidence>
<comment type="caution">
    <text evidence="1">The sequence shown here is derived from an EMBL/GenBank/DDBJ whole genome shotgun (WGS) entry which is preliminary data.</text>
</comment>
<dbReference type="EMBL" id="JAQZSM010000003">
    <property type="protein sequence ID" value="MDD7970509.1"/>
    <property type="molecule type" value="Genomic_DNA"/>
</dbReference>
<dbReference type="Proteomes" id="UP001431784">
    <property type="component" value="Unassembled WGS sequence"/>
</dbReference>
<evidence type="ECO:0000313" key="1">
    <source>
        <dbReference type="EMBL" id="MDD7970509.1"/>
    </source>
</evidence>
<name>A0ABT5T637_9RHOB</name>
<sequence length="50" mass="5480">MQATVQPRWISAVIAEAAEATQQAPLPWTRSAKRARRNAQDEIFMIAGAA</sequence>
<protein>
    <recommendedName>
        <fullName evidence="3">Transposase</fullName>
    </recommendedName>
</protein>
<organism evidence="1 2">
    <name type="scientific">Roseinatronobacter alkalisoli</name>
    <dbReference type="NCBI Taxonomy" id="3028235"/>
    <lineage>
        <taxon>Bacteria</taxon>
        <taxon>Pseudomonadati</taxon>
        <taxon>Pseudomonadota</taxon>
        <taxon>Alphaproteobacteria</taxon>
        <taxon>Rhodobacterales</taxon>
        <taxon>Paracoccaceae</taxon>
        <taxon>Roseinatronobacter</taxon>
    </lineage>
</organism>
<accession>A0ABT5T637</accession>